<protein>
    <submittedName>
        <fullName evidence="3">Uncharacterized protein</fullName>
    </submittedName>
</protein>
<name>A0A931B7P8_9ACTN</name>
<dbReference type="Proteomes" id="UP000657385">
    <property type="component" value="Unassembled WGS sequence"/>
</dbReference>
<comment type="caution">
    <text evidence="3">The sequence shown here is derived from an EMBL/GenBank/DDBJ whole genome shotgun (WGS) entry which is preliminary data.</text>
</comment>
<evidence type="ECO:0000313" key="4">
    <source>
        <dbReference type="Proteomes" id="UP000657385"/>
    </source>
</evidence>
<keyword evidence="2" id="KW-0812">Transmembrane</keyword>
<feature type="compositionally biased region" description="Low complexity" evidence="1">
    <location>
        <begin position="1"/>
        <end position="15"/>
    </location>
</feature>
<feature type="transmembrane region" description="Helical" evidence="2">
    <location>
        <begin position="89"/>
        <end position="106"/>
    </location>
</feature>
<dbReference type="RefSeq" id="WP_196197808.1">
    <property type="nucleotide sequence ID" value="NZ_JADPRT010000017.1"/>
</dbReference>
<feature type="region of interest" description="Disordered" evidence="1">
    <location>
        <begin position="1"/>
        <end position="22"/>
    </location>
</feature>
<evidence type="ECO:0000313" key="3">
    <source>
        <dbReference type="EMBL" id="MBF9072644.1"/>
    </source>
</evidence>
<evidence type="ECO:0000256" key="2">
    <source>
        <dbReference type="SAM" id="Phobius"/>
    </source>
</evidence>
<reference evidence="3" key="1">
    <citation type="submission" date="2020-11" db="EMBL/GenBank/DDBJ databases">
        <title>Isolation and identification of active actinomycetes.</title>
        <authorList>
            <person name="Yu B."/>
        </authorList>
    </citation>
    <scope>NUCLEOTIDE SEQUENCE</scope>
    <source>
        <strain evidence="3">NEAU-YB345</strain>
    </source>
</reference>
<feature type="transmembrane region" description="Helical" evidence="2">
    <location>
        <begin position="64"/>
        <end position="83"/>
    </location>
</feature>
<keyword evidence="2" id="KW-1133">Transmembrane helix</keyword>
<keyword evidence="2" id="KW-0472">Membrane</keyword>
<dbReference type="EMBL" id="JADPRT010000017">
    <property type="protein sequence ID" value="MBF9072644.1"/>
    <property type="molecule type" value="Genomic_DNA"/>
</dbReference>
<keyword evidence="4" id="KW-1185">Reference proteome</keyword>
<evidence type="ECO:0000256" key="1">
    <source>
        <dbReference type="SAM" id="MobiDB-lite"/>
    </source>
</evidence>
<accession>A0A931B7P8</accession>
<dbReference type="AlphaFoldDB" id="A0A931B7P8"/>
<organism evidence="3 4">
    <name type="scientific">Streptacidiphilus fuscans</name>
    <dbReference type="NCBI Taxonomy" id="2789292"/>
    <lineage>
        <taxon>Bacteria</taxon>
        <taxon>Bacillati</taxon>
        <taxon>Actinomycetota</taxon>
        <taxon>Actinomycetes</taxon>
        <taxon>Kitasatosporales</taxon>
        <taxon>Streptomycetaceae</taxon>
        <taxon>Streptacidiphilus</taxon>
    </lineage>
</organism>
<proteinExistence type="predicted"/>
<sequence>MEDGSDTTSTTTQTDPATVETAVSEPAVLETAVLEPAVTQVRYKPDPADAARQAAREAKGKRHIGFGIAWLVAGVLITVITYAQAAGGGVYVVAWGPMVYGIYRIVSGARLLNANADTSTSTNANAYDGSNP</sequence>
<gene>
    <name evidence="3" type="ORF">I2501_31960</name>
</gene>